<proteinExistence type="predicted"/>
<feature type="region of interest" description="Disordered" evidence="1">
    <location>
        <begin position="157"/>
        <end position="185"/>
    </location>
</feature>
<reference evidence="2" key="2">
    <citation type="submission" date="2022-01" db="EMBL/GenBank/DDBJ databases">
        <authorList>
            <person name="Yamashiro T."/>
            <person name="Shiraishi A."/>
            <person name="Satake H."/>
            <person name="Nakayama K."/>
        </authorList>
    </citation>
    <scope>NUCLEOTIDE SEQUENCE</scope>
</reference>
<gene>
    <name evidence="2" type="ORF">Tco_0873661</name>
</gene>
<evidence type="ECO:0000313" key="2">
    <source>
        <dbReference type="EMBL" id="GJT14955.1"/>
    </source>
</evidence>
<keyword evidence="3" id="KW-1185">Reference proteome</keyword>
<protein>
    <submittedName>
        <fullName evidence="2">Uncharacterized protein</fullName>
    </submittedName>
</protein>
<name>A0ABQ5BJF4_9ASTR</name>
<sequence>MNRESVYCQTYERSGQLWDVKHVDAEFLRCTYTAGEFNTRSQAVELHEHDTQVLYAVTIDAPDVATHQSFRPTVTTCLKAYTSHPGSSIIKASASEYPYPDKHHVSETRFQMQQAEIVALRESNRKCKAQMVEMLRVMRDMRREMGDMQAELLAHREQQRRARQPGGEDRIPNHQDATEDADNHI</sequence>
<reference evidence="2" key="1">
    <citation type="journal article" date="2022" name="Int. J. Mol. Sci.">
        <title>Draft Genome of Tanacetum Coccineum: Genomic Comparison of Closely Related Tanacetum-Family Plants.</title>
        <authorList>
            <person name="Yamashiro T."/>
            <person name="Shiraishi A."/>
            <person name="Nakayama K."/>
            <person name="Satake H."/>
        </authorList>
    </citation>
    <scope>NUCLEOTIDE SEQUENCE</scope>
</reference>
<evidence type="ECO:0000313" key="3">
    <source>
        <dbReference type="Proteomes" id="UP001151760"/>
    </source>
</evidence>
<comment type="caution">
    <text evidence="2">The sequence shown here is derived from an EMBL/GenBank/DDBJ whole genome shotgun (WGS) entry which is preliminary data.</text>
</comment>
<accession>A0ABQ5BJF4</accession>
<evidence type="ECO:0000256" key="1">
    <source>
        <dbReference type="SAM" id="MobiDB-lite"/>
    </source>
</evidence>
<dbReference type="EMBL" id="BQNB010013358">
    <property type="protein sequence ID" value="GJT14955.1"/>
    <property type="molecule type" value="Genomic_DNA"/>
</dbReference>
<dbReference type="Proteomes" id="UP001151760">
    <property type="component" value="Unassembled WGS sequence"/>
</dbReference>
<organism evidence="2 3">
    <name type="scientific">Tanacetum coccineum</name>
    <dbReference type="NCBI Taxonomy" id="301880"/>
    <lineage>
        <taxon>Eukaryota</taxon>
        <taxon>Viridiplantae</taxon>
        <taxon>Streptophyta</taxon>
        <taxon>Embryophyta</taxon>
        <taxon>Tracheophyta</taxon>
        <taxon>Spermatophyta</taxon>
        <taxon>Magnoliopsida</taxon>
        <taxon>eudicotyledons</taxon>
        <taxon>Gunneridae</taxon>
        <taxon>Pentapetalae</taxon>
        <taxon>asterids</taxon>
        <taxon>campanulids</taxon>
        <taxon>Asterales</taxon>
        <taxon>Asteraceae</taxon>
        <taxon>Asteroideae</taxon>
        <taxon>Anthemideae</taxon>
        <taxon>Anthemidinae</taxon>
        <taxon>Tanacetum</taxon>
    </lineage>
</organism>